<dbReference type="InterPro" id="IPR002156">
    <property type="entry name" value="RNaseH_domain"/>
</dbReference>
<gene>
    <name evidence="2" type="ORF">HNR44_001092</name>
</gene>
<dbReference type="CDD" id="cd09279">
    <property type="entry name" value="RNase_HI_like"/>
    <property type="match status" value="1"/>
</dbReference>
<dbReference type="SUPFAM" id="SSF53098">
    <property type="entry name" value="Ribonuclease H-like"/>
    <property type="match status" value="1"/>
</dbReference>
<dbReference type="AlphaFoldDB" id="A0A841PXG0"/>
<dbReference type="EC" id="3.1.26.4" evidence="2"/>
<dbReference type="Pfam" id="PF13456">
    <property type="entry name" value="RVT_3"/>
    <property type="match status" value="1"/>
</dbReference>
<dbReference type="PANTHER" id="PTHR47074">
    <property type="entry name" value="BNAC02G40300D PROTEIN"/>
    <property type="match status" value="1"/>
</dbReference>
<comment type="caution">
    <text evidence="2">The sequence shown here is derived from an EMBL/GenBank/DDBJ whole genome shotgun (WGS) entry which is preliminary data.</text>
</comment>
<accession>A0A841PXG0</accession>
<dbReference type="RefSeq" id="WP_184403059.1">
    <property type="nucleotide sequence ID" value="NZ_JACHHJ010000001.1"/>
</dbReference>
<dbReference type="GO" id="GO:0003676">
    <property type="term" value="F:nucleic acid binding"/>
    <property type="evidence" value="ECO:0007669"/>
    <property type="project" value="InterPro"/>
</dbReference>
<evidence type="ECO:0000259" key="1">
    <source>
        <dbReference type="PROSITE" id="PS50879"/>
    </source>
</evidence>
<dbReference type="GO" id="GO:0004523">
    <property type="term" value="F:RNA-DNA hybrid ribonuclease activity"/>
    <property type="evidence" value="ECO:0007669"/>
    <property type="project" value="UniProtKB-EC"/>
</dbReference>
<feature type="domain" description="RNase H type-1" evidence="1">
    <location>
        <begin position="3"/>
        <end position="132"/>
    </location>
</feature>
<dbReference type="EMBL" id="JACHHJ010000001">
    <property type="protein sequence ID" value="MBB6449143.1"/>
    <property type="molecule type" value="Genomic_DNA"/>
</dbReference>
<dbReference type="Gene3D" id="3.30.420.10">
    <property type="entry name" value="Ribonuclease H-like superfamily/Ribonuclease H"/>
    <property type="match status" value="1"/>
</dbReference>
<protein>
    <submittedName>
        <fullName evidence="2">Ribonuclease HI</fullName>
        <ecNumber evidence="2">3.1.26.4</ecNumber>
    </submittedName>
</protein>
<keyword evidence="3" id="KW-1185">Reference proteome</keyword>
<keyword evidence="2" id="KW-0378">Hydrolase</keyword>
<dbReference type="InterPro" id="IPR052929">
    <property type="entry name" value="RNase_H-like_EbsB-rel"/>
</dbReference>
<dbReference type="PROSITE" id="PS50879">
    <property type="entry name" value="RNASE_H_1"/>
    <property type="match status" value="1"/>
</dbReference>
<dbReference type="InterPro" id="IPR012337">
    <property type="entry name" value="RNaseH-like_sf"/>
</dbReference>
<dbReference type="PANTHER" id="PTHR47074:SF75">
    <property type="entry name" value="RNASE H TYPE-1 DOMAIN-CONTAINING PROTEIN"/>
    <property type="match status" value="1"/>
</dbReference>
<proteinExistence type="predicted"/>
<evidence type="ECO:0000313" key="2">
    <source>
        <dbReference type="EMBL" id="MBB6449143.1"/>
    </source>
</evidence>
<dbReference type="Proteomes" id="UP000568839">
    <property type="component" value="Unassembled WGS sequence"/>
</dbReference>
<organism evidence="2 3">
    <name type="scientific">Geomicrobium halophilum</name>
    <dbReference type="NCBI Taxonomy" id="549000"/>
    <lineage>
        <taxon>Bacteria</taxon>
        <taxon>Bacillati</taxon>
        <taxon>Bacillota</taxon>
        <taxon>Bacilli</taxon>
        <taxon>Bacillales</taxon>
        <taxon>Geomicrobium</taxon>
    </lineage>
</organism>
<sequence length="136" mass="15768">MTQDAVVHMYVDAACKGDPGTCGYGLFMKHPDGQVDRKILSSDYTHIHEAEFHALYEGMTWARHFRYHHGRFFTDSQLVADAVNQGKVKRQAYRVILNDILLLSADFDLFFVTWIPTRKNKEADRLAKKAIHQRKE</sequence>
<dbReference type="InterPro" id="IPR036397">
    <property type="entry name" value="RNaseH_sf"/>
</dbReference>
<reference evidence="2 3" key="1">
    <citation type="submission" date="2020-08" db="EMBL/GenBank/DDBJ databases">
        <title>Genomic Encyclopedia of Type Strains, Phase IV (KMG-IV): sequencing the most valuable type-strain genomes for metagenomic binning, comparative biology and taxonomic classification.</title>
        <authorList>
            <person name="Goeker M."/>
        </authorList>
    </citation>
    <scope>NUCLEOTIDE SEQUENCE [LARGE SCALE GENOMIC DNA]</scope>
    <source>
        <strain evidence="2 3">DSM 21769</strain>
    </source>
</reference>
<evidence type="ECO:0000313" key="3">
    <source>
        <dbReference type="Proteomes" id="UP000568839"/>
    </source>
</evidence>
<name>A0A841PXG0_9BACL</name>